<comment type="caution">
    <text evidence="1">The sequence shown here is derived from an EMBL/GenBank/DDBJ whole genome shotgun (WGS) entry which is preliminary data.</text>
</comment>
<organism evidence="1 2">
    <name type="scientific">Boletus edulis BED1</name>
    <dbReference type="NCBI Taxonomy" id="1328754"/>
    <lineage>
        <taxon>Eukaryota</taxon>
        <taxon>Fungi</taxon>
        <taxon>Dikarya</taxon>
        <taxon>Basidiomycota</taxon>
        <taxon>Agaricomycotina</taxon>
        <taxon>Agaricomycetes</taxon>
        <taxon>Agaricomycetidae</taxon>
        <taxon>Boletales</taxon>
        <taxon>Boletineae</taxon>
        <taxon>Boletaceae</taxon>
        <taxon>Boletoideae</taxon>
        <taxon>Boletus</taxon>
    </lineage>
</organism>
<dbReference type="Proteomes" id="UP001194468">
    <property type="component" value="Unassembled WGS sequence"/>
</dbReference>
<reference evidence="1" key="1">
    <citation type="submission" date="2019-10" db="EMBL/GenBank/DDBJ databases">
        <authorList>
            <consortium name="DOE Joint Genome Institute"/>
            <person name="Kuo A."/>
            <person name="Miyauchi S."/>
            <person name="Kiss E."/>
            <person name="Drula E."/>
            <person name="Kohler A."/>
            <person name="Sanchez-Garcia M."/>
            <person name="Andreopoulos B."/>
            <person name="Barry K.W."/>
            <person name="Bonito G."/>
            <person name="Buee M."/>
            <person name="Carver A."/>
            <person name="Chen C."/>
            <person name="Cichocki N."/>
            <person name="Clum A."/>
            <person name="Culley D."/>
            <person name="Crous P.W."/>
            <person name="Fauchery L."/>
            <person name="Girlanda M."/>
            <person name="Hayes R."/>
            <person name="Keri Z."/>
            <person name="LaButti K."/>
            <person name="Lipzen A."/>
            <person name="Lombard V."/>
            <person name="Magnuson J."/>
            <person name="Maillard F."/>
            <person name="Morin E."/>
            <person name="Murat C."/>
            <person name="Nolan M."/>
            <person name="Ohm R."/>
            <person name="Pangilinan J."/>
            <person name="Pereira M."/>
            <person name="Perotto S."/>
            <person name="Peter M."/>
            <person name="Riley R."/>
            <person name="Sitrit Y."/>
            <person name="Stielow B."/>
            <person name="Szollosi G."/>
            <person name="Zifcakova L."/>
            <person name="Stursova M."/>
            <person name="Spatafora J.W."/>
            <person name="Tedersoo L."/>
            <person name="Vaario L.-M."/>
            <person name="Yamada A."/>
            <person name="Yan M."/>
            <person name="Wang P."/>
            <person name="Xu J."/>
            <person name="Bruns T."/>
            <person name="Baldrian P."/>
            <person name="Vilgalys R."/>
            <person name="Henrissat B."/>
            <person name="Grigoriev I.V."/>
            <person name="Hibbett D."/>
            <person name="Nagy L.G."/>
            <person name="Martin F.M."/>
        </authorList>
    </citation>
    <scope>NUCLEOTIDE SEQUENCE</scope>
    <source>
        <strain evidence="1">BED1</strain>
    </source>
</reference>
<reference evidence="1" key="2">
    <citation type="journal article" date="2020" name="Nat. Commun.">
        <title>Large-scale genome sequencing of mycorrhizal fungi provides insights into the early evolution of symbiotic traits.</title>
        <authorList>
            <person name="Miyauchi S."/>
            <person name="Kiss E."/>
            <person name="Kuo A."/>
            <person name="Drula E."/>
            <person name="Kohler A."/>
            <person name="Sanchez-Garcia M."/>
            <person name="Morin E."/>
            <person name="Andreopoulos B."/>
            <person name="Barry K.W."/>
            <person name="Bonito G."/>
            <person name="Buee M."/>
            <person name="Carver A."/>
            <person name="Chen C."/>
            <person name="Cichocki N."/>
            <person name="Clum A."/>
            <person name="Culley D."/>
            <person name="Crous P.W."/>
            <person name="Fauchery L."/>
            <person name="Girlanda M."/>
            <person name="Hayes R.D."/>
            <person name="Keri Z."/>
            <person name="LaButti K."/>
            <person name="Lipzen A."/>
            <person name="Lombard V."/>
            <person name="Magnuson J."/>
            <person name="Maillard F."/>
            <person name="Murat C."/>
            <person name="Nolan M."/>
            <person name="Ohm R.A."/>
            <person name="Pangilinan J."/>
            <person name="Pereira M.F."/>
            <person name="Perotto S."/>
            <person name="Peter M."/>
            <person name="Pfister S."/>
            <person name="Riley R."/>
            <person name="Sitrit Y."/>
            <person name="Stielow J.B."/>
            <person name="Szollosi G."/>
            <person name="Zifcakova L."/>
            <person name="Stursova M."/>
            <person name="Spatafora J.W."/>
            <person name="Tedersoo L."/>
            <person name="Vaario L.M."/>
            <person name="Yamada A."/>
            <person name="Yan M."/>
            <person name="Wang P."/>
            <person name="Xu J."/>
            <person name="Bruns T."/>
            <person name="Baldrian P."/>
            <person name="Vilgalys R."/>
            <person name="Dunand C."/>
            <person name="Henrissat B."/>
            <person name="Grigoriev I.V."/>
            <person name="Hibbett D."/>
            <person name="Nagy L.G."/>
            <person name="Martin F.M."/>
        </authorList>
    </citation>
    <scope>NUCLEOTIDE SEQUENCE</scope>
    <source>
        <strain evidence="1">BED1</strain>
    </source>
</reference>
<keyword evidence="2" id="KW-1185">Reference proteome</keyword>
<dbReference type="Gene3D" id="1.25.40.10">
    <property type="entry name" value="Tetratricopeptide repeat domain"/>
    <property type="match status" value="1"/>
</dbReference>
<dbReference type="AlphaFoldDB" id="A0AAD4G9D5"/>
<name>A0AAD4G9D5_BOLED</name>
<accession>A0AAD4G9D5</accession>
<dbReference type="InterPro" id="IPR011990">
    <property type="entry name" value="TPR-like_helical_dom_sf"/>
</dbReference>
<evidence type="ECO:0000313" key="1">
    <source>
        <dbReference type="EMBL" id="KAF8431177.1"/>
    </source>
</evidence>
<gene>
    <name evidence="1" type="ORF">L210DRAFT_986002</name>
</gene>
<protein>
    <submittedName>
        <fullName evidence="1">Uncharacterized protein</fullName>
    </submittedName>
</protein>
<dbReference type="EMBL" id="WHUW01000052">
    <property type="protein sequence ID" value="KAF8431177.1"/>
    <property type="molecule type" value="Genomic_DNA"/>
</dbReference>
<sequence>MDHRGGPGDNDNDNQTVLIQGFRIALRWDWLRTIERVERPERWFAPSQIFVEGNGYQCELDTEVEHVPTRNLSQPVHPLDVINRVLLVDKNPCANVAVTHDNVWMEMLENGLSHADLMQEDRVREIIQGRYTWDLNSEHNAVYLRSKLRLSHQVLCWESWILFITPDYLGTRHVSYSEPHWSGDEESIFVERTKLGFKALYSHHDEPKNEYLETSLECFRRALEQCDAACHATALFNLATSRFMKYLAYGTRDEFDMSIALYGEALKLRNSDDPDRAVTSLLLAQALVLRYGRESDESVVTQIGDLLGDIPSHSDYSRDRETINLLSEPGVPVSKHF</sequence>
<evidence type="ECO:0000313" key="2">
    <source>
        <dbReference type="Proteomes" id="UP001194468"/>
    </source>
</evidence>
<proteinExistence type="predicted"/>